<proteinExistence type="predicted"/>
<feature type="signal peptide" evidence="1">
    <location>
        <begin position="1"/>
        <end position="20"/>
    </location>
</feature>
<protein>
    <submittedName>
        <fullName evidence="4">IncF plasmid conjugative transfer pilus assembly protein TraK</fullName>
    </submittedName>
</protein>
<feature type="chain" id="PRO_5003428761" evidence="1">
    <location>
        <begin position="21"/>
        <end position="236"/>
    </location>
</feature>
<dbReference type="Proteomes" id="UP000004491">
    <property type="component" value="Unassembled WGS sequence"/>
</dbReference>
<evidence type="ECO:0000259" key="3">
    <source>
        <dbReference type="Pfam" id="PF23536"/>
    </source>
</evidence>
<accession>G2DBT1</accession>
<feature type="domain" description="TraK C-terminal" evidence="3">
    <location>
        <begin position="131"/>
        <end position="233"/>
    </location>
</feature>
<name>G2DBT1_9GAMM</name>
<evidence type="ECO:0000259" key="2">
    <source>
        <dbReference type="Pfam" id="PF06586"/>
    </source>
</evidence>
<dbReference type="Pfam" id="PF06586">
    <property type="entry name" value="TraK_N"/>
    <property type="match status" value="1"/>
</dbReference>
<dbReference type="RefSeq" id="WP_005960081.1">
    <property type="nucleotide sequence ID" value="NZ_AFOC01000021.1"/>
</dbReference>
<evidence type="ECO:0000313" key="4">
    <source>
        <dbReference type="EMBL" id="EGV51944.1"/>
    </source>
</evidence>
<keyword evidence="1" id="KW-0732">Signal</keyword>
<dbReference type="AlphaFoldDB" id="G2DBT1"/>
<dbReference type="Pfam" id="PF23536">
    <property type="entry name" value="TraK_C"/>
    <property type="match status" value="1"/>
</dbReference>
<dbReference type="InterPro" id="IPR010563">
    <property type="entry name" value="TraK_N"/>
</dbReference>
<comment type="caution">
    <text evidence="4">The sequence shown here is derived from an EMBL/GenBank/DDBJ whole genome shotgun (WGS) entry which is preliminary data.</text>
</comment>
<evidence type="ECO:0000256" key="1">
    <source>
        <dbReference type="SAM" id="SignalP"/>
    </source>
</evidence>
<reference evidence="4" key="1">
    <citation type="journal article" date="2011" name="ISME J.">
        <title>The endosymbionts of the deep-sea tubeworms Riftia pachyptila and Tevnia jerichonana share an identical physiology as revealed by proteogenomic analyses.</title>
        <authorList>
            <person name="Gardebrecht A."/>
            <person name="Markert S."/>
            <person name="Felbeck H."/>
            <person name="Thuermer A."/>
            <person name="Albrecht D."/>
            <person name="Wollherr A."/>
            <person name="Kabisch J."/>
            <person name="Lehmann R."/>
            <person name="Daniel R."/>
            <person name="Liesegang H."/>
            <person name="Hecker M."/>
            <person name="Sievert S.M."/>
            <person name="Schweder T."/>
        </authorList>
    </citation>
    <scope>NUCLEOTIDE SEQUENCE [LARGE SCALE GENOMIC DNA]</scope>
</reference>
<sequence length="236" mass="26260">MRIRLLLTAILLNLSLEAHALQLVEVVDGQTVTIKVSIRDLTRIAMADGGRITRVWGLEDHMQVEPDREGGQVFLRPVPGMTARAFSFFVRDDQGDTHTLLAVPVDMPSDTVLLRPKNRAAAAHASGHDAHSIPYVERIKHLVRDMARGAVPNGYLPAAEGREIPLWAEARVVLVTRFDGDFTGEVYRLTNVSDEEMRLDEREFAALAADIKAVAIVEHNLAPQQSTRIYLVREGR</sequence>
<organism evidence="4 5">
    <name type="scientific">endosymbiont of Riftia pachyptila</name>
    <name type="common">vent Ph05</name>
    <dbReference type="NCBI Taxonomy" id="1048808"/>
    <lineage>
        <taxon>Bacteria</taxon>
        <taxon>Pseudomonadati</taxon>
        <taxon>Pseudomonadota</taxon>
        <taxon>Gammaproteobacteria</taxon>
        <taxon>sulfur-oxidizing symbionts</taxon>
    </lineage>
</organism>
<gene>
    <name evidence="4" type="primary">traK</name>
    <name evidence="4" type="ORF">Rifp1Sym_au00240</name>
</gene>
<evidence type="ECO:0000313" key="5">
    <source>
        <dbReference type="Proteomes" id="UP000004491"/>
    </source>
</evidence>
<keyword evidence="5" id="KW-1185">Reference proteome</keyword>
<dbReference type="EMBL" id="AFOC01000021">
    <property type="protein sequence ID" value="EGV51944.1"/>
    <property type="molecule type" value="Genomic_DNA"/>
</dbReference>
<dbReference type="InterPro" id="IPR055397">
    <property type="entry name" value="TraK_C"/>
</dbReference>
<feature type="domain" description="TraK N-terminal" evidence="2">
    <location>
        <begin position="26"/>
        <end position="118"/>
    </location>
</feature>